<dbReference type="GO" id="GO:0006302">
    <property type="term" value="P:double-strand break repair"/>
    <property type="evidence" value="ECO:0007669"/>
    <property type="project" value="TreeGrafter"/>
</dbReference>
<dbReference type="SUPFAM" id="SSF52540">
    <property type="entry name" value="P-loop containing nucleoside triphosphate hydrolases"/>
    <property type="match status" value="1"/>
</dbReference>
<evidence type="ECO:0000313" key="4">
    <source>
        <dbReference type="Proteomes" id="UP000070355"/>
    </source>
</evidence>
<dbReference type="PANTHER" id="PTHR32182:SF0">
    <property type="entry name" value="DNA REPLICATION AND REPAIR PROTEIN RECF"/>
    <property type="match status" value="1"/>
</dbReference>
<name>A0A133ZS21_9BACL</name>
<dbReference type="Gene3D" id="3.40.50.300">
    <property type="entry name" value="P-loop containing nucleotide triphosphate hydrolases"/>
    <property type="match status" value="1"/>
</dbReference>
<dbReference type="GO" id="GO:0000731">
    <property type="term" value="P:DNA synthesis involved in DNA repair"/>
    <property type="evidence" value="ECO:0007669"/>
    <property type="project" value="TreeGrafter"/>
</dbReference>
<feature type="domain" description="Protein CR006 P-loop" evidence="2">
    <location>
        <begin position="13"/>
        <end position="682"/>
    </location>
</feature>
<evidence type="ECO:0000256" key="1">
    <source>
        <dbReference type="SAM" id="Coils"/>
    </source>
</evidence>
<dbReference type="STRING" id="1379.HMPREF3186_01482"/>
<organism evidence="3 4">
    <name type="scientific">Gemella haemolysans</name>
    <dbReference type="NCBI Taxonomy" id="1379"/>
    <lineage>
        <taxon>Bacteria</taxon>
        <taxon>Bacillati</taxon>
        <taxon>Bacillota</taxon>
        <taxon>Bacilli</taxon>
        <taxon>Bacillales</taxon>
        <taxon>Gemellaceae</taxon>
        <taxon>Gemella</taxon>
    </lineage>
</organism>
<dbReference type="AlphaFoldDB" id="A0A133ZS21"/>
<evidence type="ECO:0000259" key="2">
    <source>
        <dbReference type="Pfam" id="PF13166"/>
    </source>
</evidence>
<dbReference type="InterPro" id="IPR027417">
    <property type="entry name" value="P-loop_NTPase"/>
</dbReference>
<dbReference type="PANTHER" id="PTHR32182">
    <property type="entry name" value="DNA REPLICATION AND REPAIR PROTEIN RECF"/>
    <property type="match status" value="1"/>
</dbReference>
<feature type="coiled-coil region" evidence="1">
    <location>
        <begin position="83"/>
        <end position="168"/>
    </location>
</feature>
<evidence type="ECO:0000313" key="3">
    <source>
        <dbReference type="EMBL" id="KXB58244.1"/>
    </source>
</evidence>
<keyword evidence="1" id="KW-0175">Coiled coil</keyword>
<dbReference type="RefSeq" id="WP_060914562.1">
    <property type="nucleotide sequence ID" value="NZ_KQ959982.1"/>
</dbReference>
<feature type="coiled-coil region" evidence="1">
    <location>
        <begin position="406"/>
        <end position="433"/>
    </location>
</feature>
<dbReference type="InterPro" id="IPR026866">
    <property type="entry name" value="CR006_AAA"/>
</dbReference>
<dbReference type="Pfam" id="PF13166">
    <property type="entry name" value="AAA_13"/>
    <property type="match status" value="1"/>
</dbReference>
<reference evidence="4" key="1">
    <citation type="submission" date="2016-01" db="EMBL/GenBank/DDBJ databases">
        <authorList>
            <person name="Mitreva M."/>
            <person name="Pepin K.H."/>
            <person name="Mihindukulasuriya K.A."/>
            <person name="Fulton R."/>
            <person name="Fronick C."/>
            <person name="O'Laughlin M."/>
            <person name="Miner T."/>
            <person name="Herter B."/>
            <person name="Rosa B.A."/>
            <person name="Cordes M."/>
            <person name="Tomlinson C."/>
            <person name="Wollam A."/>
            <person name="Palsikar V.B."/>
            <person name="Mardis E.R."/>
            <person name="Wilson R.K."/>
        </authorList>
    </citation>
    <scope>NUCLEOTIDE SEQUENCE [LARGE SCALE GENOMIC DNA]</scope>
    <source>
        <strain evidence="4">DNF01167</strain>
    </source>
</reference>
<dbReference type="EMBL" id="LSDC01000101">
    <property type="protein sequence ID" value="KXB58244.1"/>
    <property type="molecule type" value="Genomic_DNA"/>
</dbReference>
<feature type="coiled-coil region" evidence="1">
    <location>
        <begin position="292"/>
        <end position="319"/>
    </location>
</feature>
<dbReference type="Proteomes" id="UP000070355">
    <property type="component" value="Unassembled WGS sequence"/>
</dbReference>
<protein>
    <recommendedName>
        <fullName evidence="2">Protein CR006 P-loop domain-containing protein</fullName>
    </recommendedName>
</protein>
<gene>
    <name evidence="3" type="ORF">HMPREF3186_01482</name>
</gene>
<dbReference type="OrthoDB" id="9795565at2"/>
<proteinExistence type="predicted"/>
<sequence>MIKKLDLPQNVFNVESLENLKQKNIIFGKNGSGKSSITKAIKDEYSETYDIRIFQGIDSIIKDNKKLNSIVLGTENVSLQPKLEQLTKDITEISAEIKKLAENNTNSELYKAKQSKENLEKKLEKFYKESAKELKNNYTELTGPNYDKNHFKNQIKNAKKLYSEEEIKYGKILNEDILNIIEINPHTDINLKELIAEVNILIQFQLLEKIVLEFKSEKHKNWVKEGLVLHQNLSRCQFCQSEISKERIKNLNEYFNDGVKDFENKLNQMYLQVVEKKSNIGRMNLLNKSEYYFEFHQEVQELNEELINIKDQVLEVLNKIQFKLEERRTNLFNPLEKIELESEILLCNILTKIEVLNNKNNEYGKNLSDNKQNARATLLSNQIAKLCDDFKYDLKRIDYDNKCIIYNKEKDRYDKLKDKLVNIELKLKDLKNRTTDESIAAEKINDLLKKLGNKSFSLETFSDCNQEGQYRIKGYDGELRDIATLSTGEKNIVAFLWFLFNLDDINLVEAKEQVIVFDDPMNSNDDTVQYLMITKLQKLLKNLREDQQIFILTHNVHFYINLRYKWWNGKQDKKNTVHLIKMGRKTEIKNITSGSEDIDTSYRSLWNEVKFLYENDKASYMINPLRRIFETFEKFTGINLFEDNGEAQKLFNVNSHSIDDLEAELNGKNKDELLDIVKNVFKEINAEKHFEYYWNKN</sequence>
<comment type="caution">
    <text evidence="3">The sequence shown here is derived from an EMBL/GenBank/DDBJ whole genome shotgun (WGS) entry which is preliminary data.</text>
</comment>
<dbReference type="PATRIC" id="fig|1379.3.peg.1468"/>
<accession>A0A133ZS21</accession>